<reference evidence="2" key="1">
    <citation type="journal article" date="2014" name="Nat. Commun.">
        <title>The emerging biofuel crop Camelina sativa retains a highly undifferentiated hexaploid genome structure.</title>
        <authorList>
            <person name="Kagale S."/>
            <person name="Koh C."/>
            <person name="Nixon J."/>
            <person name="Bollina V."/>
            <person name="Clarke W.E."/>
            <person name="Tuteja R."/>
            <person name="Spillane C."/>
            <person name="Robinson S.J."/>
            <person name="Links M.G."/>
            <person name="Clarke C."/>
            <person name="Higgins E.E."/>
            <person name="Huebert T."/>
            <person name="Sharpe A.G."/>
            <person name="Parkin I.A."/>
        </authorList>
    </citation>
    <scope>NUCLEOTIDE SEQUENCE [LARGE SCALE GENOMIC DNA]</scope>
    <source>
        <strain evidence="2">cv. DH55</strain>
    </source>
</reference>
<organism evidence="2 3">
    <name type="scientific">Camelina sativa</name>
    <name type="common">False flax</name>
    <name type="synonym">Myagrum sativum</name>
    <dbReference type="NCBI Taxonomy" id="90675"/>
    <lineage>
        <taxon>Eukaryota</taxon>
        <taxon>Viridiplantae</taxon>
        <taxon>Streptophyta</taxon>
        <taxon>Embryophyta</taxon>
        <taxon>Tracheophyta</taxon>
        <taxon>Spermatophyta</taxon>
        <taxon>Magnoliopsida</taxon>
        <taxon>eudicotyledons</taxon>
        <taxon>Gunneridae</taxon>
        <taxon>Pentapetalae</taxon>
        <taxon>rosids</taxon>
        <taxon>malvids</taxon>
        <taxon>Brassicales</taxon>
        <taxon>Brassicaceae</taxon>
        <taxon>Camelineae</taxon>
        <taxon>Camelina</taxon>
    </lineage>
</organism>
<dbReference type="InterPro" id="IPR013187">
    <property type="entry name" value="F-box-assoc_dom_typ3"/>
</dbReference>
<dbReference type="InterPro" id="IPR001810">
    <property type="entry name" value="F-box_dom"/>
</dbReference>
<dbReference type="PANTHER" id="PTHR31111">
    <property type="entry name" value="BNAA05G37150D PROTEIN-RELATED"/>
    <property type="match status" value="1"/>
</dbReference>
<dbReference type="Pfam" id="PF00646">
    <property type="entry name" value="F-box"/>
    <property type="match status" value="1"/>
</dbReference>
<protein>
    <submittedName>
        <fullName evidence="3">F-box/kelch-repeat protein At3g04660-like</fullName>
    </submittedName>
</protein>
<gene>
    <name evidence="3" type="primary">LOC104772216</name>
</gene>
<dbReference type="InterPro" id="IPR036047">
    <property type="entry name" value="F-box-like_dom_sf"/>
</dbReference>
<accession>A0ABM0Y447</accession>
<dbReference type="InterPro" id="IPR017451">
    <property type="entry name" value="F-box-assoc_interact_dom"/>
</dbReference>
<dbReference type="RefSeq" id="XP_010495153.1">
    <property type="nucleotide sequence ID" value="XM_010496851.1"/>
</dbReference>
<dbReference type="SMART" id="SM00256">
    <property type="entry name" value="FBOX"/>
    <property type="match status" value="1"/>
</dbReference>
<dbReference type="GeneID" id="104772216"/>
<dbReference type="PANTHER" id="PTHR31111:SF78">
    <property type="entry name" value="F-BOX ASSOCIATED UBIQUITINATION EFFECTOR FAMILY PROTEIN"/>
    <property type="match status" value="1"/>
</dbReference>
<dbReference type="SUPFAM" id="SSF81383">
    <property type="entry name" value="F-box domain"/>
    <property type="match status" value="1"/>
</dbReference>
<keyword evidence="2" id="KW-1185">Reference proteome</keyword>
<name>A0ABM0Y447_CAMSA</name>
<feature type="domain" description="F-box" evidence="1">
    <location>
        <begin position="22"/>
        <end position="61"/>
    </location>
</feature>
<proteinExistence type="predicted"/>
<evidence type="ECO:0000313" key="2">
    <source>
        <dbReference type="Proteomes" id="UP000694864"/>
    </source>
</evidence>
<dbReference type="NCBIfam" id="TIGR01640">
    <property type="entry name" value="F_box_assoc_1"/>
    <property type="match status" value="1"/>
</dbReference>
<reference evidence="3" key="2">
    <citation type="submission" date="2025-08" db="UniProtKB">
        <authorList>
            <consortium name="RefSeq"/>
        </authorList>
    </citation>
    <scope>IDENTIFICATION</scope>
    <source>
        <tissue evidence="3">Leaf</tissue>
    </source>
</reference>
<evidence type="ECO:0000259" key="1">
    <source>
        <dbReference type="SMART" id="SM00256"/>
    </source>
</evidence>
<dbReference type="Pfam" id="PF08268">
    <property type="entry name" value="FBA_3"/>
    <property type="match status" value="1"/>
</dbReference>
<sequence length="405" mass="45597">MERVTKENDPQKRDDGSSFSSLSEDLIIEILLKLPTKSIPKLVVVSKLLSSIIRSKHFIDLYLKQQSLTRPCFLLSFHRDSVRFFHSIPLQSLEAASPSSSYTGTTSSFPLSLNTRLYPLSYNVSPPVRGLICFQDLDKVVVSNLGTGQFLVLPKLNTRRRRITRFLGYDPVKDEYKVLCMTVLKLSGPVVSEEHQVFTLGGGAQKKEKEEATWRIIECKVPHCPATNGICMTKNGVIYYGAWSTRDRATRGSLIVCFDVRSEDFTLVKLPNGVEIDGGDTDQSELVNYQGKIALLNNSWVQNIYYGRFDMWVLEDIGVKPEWSKISIVVPSWKDLVGKRILDCRGAILSSGEFIFSPVYSDSPFSIISYDREKDFGRKVVIEGLGDNLCSVSLFLDHVECPILL</sequence>
<dbReference type="Proteomes" id="UP000694864">
    <property type="component" value="Chromosome 20"/>
</dbReference>
<evidence type="ECO:0000313" key="3">
    <source>
        <dbReference type="RefSeq" id="XP_010495153.1"/>
    </source>
</evidence>